<feature type="compositionally biased region" description="Basic and acidic residues" evidence="1">
    <location>
        <begin position="61"/>
        <end position="79"/>
    </location>
</feature>
<name>A0ABU6UDI5_9FABA</name>
<feature type="region of interest" description="Disordered" evidence="1">
    <location>
        <begin position="42"/>
        <end position="79"/>
    </location>
</feature>
<protein>
    <submittedName>
        <fullName evidence="2">Uncharacterized protein</fullName>
    </submittedName>
</protein>
<evidence type="ECO:0000313" key="2">
    <source>
        <dbReference type="EMBL" id="MED6158680.1"/>
    </source>
</evidence>
<organism evidence="2 3">
    <name type="scientific">Stylosanthes scabra</name>
    <dbReference type="NCBI Taxonomy" id="79078"/>
    <lineage>
        <taxon>Eukaryota</taxon>
        <taxon>Viridiplantae</taxon>
        <taxon>Streptophyta</taxon>
        <taxon>Embryophyta</taxon>
        <taxon>Tracheophyta</taxon>
        <taxon>Spermatophyta</taxon>
        <taxon>Magnoliopsida</taxon>
        <taxon>eudicotyledons</taxon>
        <taxon>Gunneridae</taxon>
        <taxon>Pentapetalae</taxon>
        <taxon>rosids</taxon>
        <taxon>fabids</taxon>
        <taxon>Fabales</taxon>
        <taxon>Fabaceae</taxon>
        <taxon>Papilionoideae</taxon>
        <taxon>50 kb inversion clade</taxon>
        <taxon>dalbergioids sensu lato</taxon>
        <taxon>Dalbergieae</taxon>
        <taxon>Pterocarpus clade</taxon>
        <taxon>Stylosanthes</taxon>
    </lineage>
</organism>
<dbReference type="Proteomes" id="UP001341840">
    <property type="component" value="Unassembled WGS sequence"/>
</dbReference>
<evidence type="ECO:0000256" key="1">
    <source>
        <dbReference type="SAM" id="MobiDB-lite"/>
    </source>
</evidence>
<evidence type="ECO:0000313" key="3">
    <source>
        <dbReference type="Proteomes" id="UP001341840"/>
    </source>
</evidence>
<dbReference type="EMBL" id="JASCZI010120994">
    <property type="protein sequence ID" value="MED6158680.1"/>
    <property type="molecule type" value="Genomic_DNA"/>
</dbReference>
<feature type="region of interest" description="Disordered" evidence="1">
    <location>
        <begin position="1"/>
        <end position="21"/>
    </location>
</feature>
<comment type="caution">
    <text evidence="2">The sequence shown here is derived from an EMBL/GenBank/DDBJ whole genome shotgun (WGS) entry which is preliminary data.</text>
</comment>
<proteinExistence type="predicted"/>
<sequence>MRSRATSTDGERGHDENGGVGGVILDEQFVVVIARGVSVATPGETDDAENFGLSSRHRRWSRNEDDERNSDMDKEKGEKRAVIEGLVSATTRVLPAPPASSAVLDYAKLLFTFI</sequence>
<reference evidence="2 3" key="1">
    <citation type="journal article" date="2023" name="Plants (Basel)">
        <title>Bridging the Gap: Combining Genomics and Transcriptomics Approaches to Understand Stylosanthes scabra, an Orphan Legume from the Brazilian Caatinga.</title>
        <authorList>
            <person name="Ferreira-Neto J.R.C."/>
            <person name="da Silva M.D."/>
            <person name="Binneck E."/>
            <person name="de Melo N.F."/>
            <person name="da Silva R.H."/>
            <person name="de Melo A.L.T.M."/>
            <person name="Pandolfi V."/>
            <person name="Bustamante F.O."/>
            <person name="Brasileiro-Vidal A.C."/>
            <person name="Benko-Iseppon A.M."/>
        </authorList>
    </citation>
    <scope>NUCLEOTIDE SEQUENCE [LARGE SCALE GENOMIC DNA]</scope>
    <source>
        <tissue evidence="2">Leaves</tissue>
    </source>
</reference>
<gene>
    <name evidence="2" type="ORF">PIB30_035017</name>
</gene>
<keyword evidence="3" id="KW-1185">Reference proteome</keyword>
<accession>A0ABU6UDI5</accession>